<dbReference type="AlphaFoldDB" id="A0A7C3ZSF4"/>
<accession>A0A7C3ZSF4</accession>
<reference evidence="2" key="1">
    <citation type="journal article" date="2020" name="mSystems">
        <title>Genome- and Community-Level Interaction Insights into Carbon Utilization and Element Cycling Functions of Hydrothermarchaeota in Hydrothermal Sediment.</title>
        <authorList>
            <person name="Zhou Z."/>
            <person name="Liu Y."/>
            <person name="Xu W."/>
            <person name="Pan J."/>
            <person name="Luo Z.H."/>
            <person name="Li M."/>
        </authorList>
    </citation>
    <scope>NUCLEOTIDE SEQUENCE [LARGE SCALE GENOMIC DNA]</scope>
    <source>
        <strain evidence="2">SpSt-374</strain>
    </source>
</reference>
<comment type="caution">
    <text evidence="2">The sequence shown here is derived from an EMBL/GenBank/DDBJ whole genome shotgun (WGS) entry which is preliminary data.</text>
</comment>
<organism evidence="2">
    <name type="scientific">Planktothricoides sp. SpSt-374</name>
    <dbReference type="NCBI Taxonomy" id="2282167"/>
    <lineage>
        <taxon>Bacteria</taxon>
        <taxon>Bacillati</taxon>
        <taxon>Cyanobacteriota</taxon>
        <taxon>Cyanophyceae</taxon>
        <taxon>Oscillatoriophycideae</taxon>
        <taxon>Oscillatoriales</taxon>
        <taxon>Oscillatoriaceae</taxon>
        <taxon>Planktothricoides</taxon>
    </lineage>
</organism>
<dbReference type="InterPro" id="IPR027417">
    <property type="entry name" value="P-loop_NTPase"/>
</dbReference>
<dbReference type="SUPFAM" id="SSF52540">
    <property type="entry name" value="P-loop containing nucleoside triphosphate hydrolases"/>
    <property type="match status" value="1"/>
</dbReference>
<evidence type="ECO:0000256" key="1">
    <source>
        <dbReference type="ARBA" id="ARBA00022679"/>
    </source>
</evidence>
<protein>
    <submittedName>
        <fullName evidence="2">Sulfotransferase</fullName>
    </submittedName>
</protein>
<proteinExistence type="predicted"/>
<dbReference type="Gene3D" id="3.40.50.300">
    <property type="entry name" value="P-loop containing nucleotide triphosphate hydrolases"/>
    <property type="match status" value="1"/>
</dbReference>
<dbReference type="GO" id="GO:0008476">
    <property type="term" value="F:protein-tyrosine sulfotransferase activity"/>
    <property type="evidence" value="ECO:0007669"/>
    <property type="project" value="InterPro"/>
</dbReference>
<dbReference type="Pfam" id="PF13469">
    <property type="entry name" value="Sulfotransfer_3"/>
    <property type="match status" value="1"/>
</dbReference>
<keyword evidence="1 2" id="KW-0808">Transferase</keyword>
<dbReference type="InterPro" id="IPR026634">
    <property type="entry name" value="TPST-like"/>
</dbReference>
<dbReference type="PANTHER" id="PTHR12788:SF10">
    <property type="entry name" value="PROTEIN-TYROSINE SULFOTRANSFERASE"/>
    <property type="match status" value="1"/>
</dbReference>
<dbReference type="PANTHER" id="PTHR12788">
    <property type="entry name" value="PROTEIN-TYROSINE SULFOTRANSFERASE 2"/>
    <property type="match status" value="1"/>
</dbReference>
<dbReference type="EMBL" id="DSPX01000051">
    <property type="protein sequence ID" value="HGG00126.1"/>
    <property type="molecule type" value="Genomic_DNA"/>
</dbReference>
<gene>
    <name evidence="2" type="ORF">ENR15_05545</name>
</gene>
<evidence type="ECO:0000313" key="2">
    <source>
        <dbReference type="EMBL" id="HGG00126.1"/>
    </source>
</evidence>
<name>A0A7C3ZSF4_9CYAN</name>
<sequence length="273" mass="31323">MTKNIFIVGCPRSGTTLLQSILAAHSDIASFPETKFFPHLVPGKEPWKSLGMVSRRFKPYLYNFLVKEIGHPELLANWPPLPFIKFYSHRFAEILTILAAEQGKSIWLEKTPEHRFYINEIENHFVGVKIIHLLRSGADVVASLYEVTHKYPHLWHGKWDVDLCVDMWLEAVEISRRHLGKNHHIFVQYEQLVEQPQAVAEKLSQFLGIDFQSQMLANYGDAAKTVSLAAAGRTVSSEIRNANSQKFYQVFTPEQQEYVLKRLSGVSLDDFVL</sequence>